<comment type="caution">
    <text evidence="3">The sequence shown here is derived from an EMBL/GenBank/DDBJ whole genome shotgun (WGS) entry which is preliminary data.</text>
</comment>
<evidence type="ECO:0000259" key="2">
    <source>
        <dbReference type="Pfam" id="PF00561"/>
    </source>
</evidence>
<name>A0A939C4H3_9ACTN</name>
<gene>
    <name evidence="3" type="ORF">JL107_16730</name>
</gene>
<evidence type="ECO:0000256" key="1">
    <source>
        <dbReference type="ARBA" id="ARBA00022801"/>
    </source>
</evidence>
<evidence type="ECO:0000313" key="3">
    <source>
        <dbReference type="EMBL" id="MBM9478096.1"/>
    </source>
</evidence>
<accession>A0A939C4H3</accession>
<feature type="domain" description="AB hydrolase-1" evidence="2">
    <location>
        <begin position="22"/>
        <end position="245"/>
    </location>
</feature>
<proteinExistence type="predicted"/>
<dbReference type="PANTHER" id="PTHR43798">
    <property type="entry name" value="MONOACYLGLYCEROL LIPASE"/>
    <property type="match status" value="1"/>
</dbReference>
<dbReference type="AlphaFoldDB" id="A0A939C4H3"/>
<keyword evidence="4" id="KW-1185">Reference proteome</keyword>
<dbReference type="PANTHER" id="PTHR43798:SF31">
    <property type="entry name" value="AB HYDROLASE SUPERFAMILY PROTEIN YCLE"/>
    <property type="match status" value="1"/>
</dbReference>
<dbReference type="InterPro" id="IPR050266">
    <property type="entry name" value="AB_hydrolase_sf"/>
</dbReference>
<dbReference type="GO" id="GO:0016787">
    <property type="term" value="F:hydrolase activity"/>
    <property type="evidence" value="ECO:0007669"/>
    <property type="project" value="UniProtKB-KW"/>
</dbReference>
<dbReference type="RefSeq" id="WP_205258218.1">
    <property type="nucleotide sequence ID" value="NZ_BAAAPV010000002.1"/>
</dbReference>
<dbReference type="Proteomes" id="UP000663801">
    <property type="component" value="Unassembled WGS sequence"/>
</dbReference>
<reference evidence="3" key="1">
    <citation type="submission" date="2021-01" db="EMBL/GenBank/DDBJ databases">
        <title>KCTC 19127 draft genome.</title>
        <authorList>
            <person name="An D."/>
        </authorList>
    </citation>
    <scope>NUCLEOTIDE SEQUENCE</scope>
    <source>
        <strain evidence="3">KCTC 19127</strain>
    </source>
</reference>
<dbReference type="Pfam" id="PF00561">
    <property type="entry name" value="Abhydrolase_1"/>
    <property type="match status" value="1"/>
</dbReference>
<keyword evidence="1 3" id="KW-0378">Hydrolase</keyword>
<organism evidence="3 4">
    <name type="scientific">Nakamurella flavida</name>
    <dbReference type="NCBI Taxonomy" id="363630"/>
    <lineage>
        <taxon>Bacteria</taxon>
        <taxon>Bacillati</taxon>
        <taxon>Actinomycetota</taxon>
        <taxon>Actinomycetes</taxon>
        <taxon>Nakamurellales</taxon>
        <taxon>Nakamurellaceae</taxon>
        <taxon>Nakamurella</taxon>
    </lineage>
</organism>
<dbReference type="InterPro" id="IPR029058">
    <property type="entry name" value="AB_hydrolase_fold"/>
</dbReference>
<dbReference type="InterPro" id="IPR000073">
    <property type="entry name" value="AB_hydrolase_1"/>
</dbReference>
<dbReference type="GO" id="GO:0016020">
    <property type="term" value="C:membrane"/>
    <property type="evidence" value="ECO:0007669"/>
    <property type="project" value="TreeGrafter"/>
</dbReference>
<dbReference type="Gene3D" id="3.40.50.1820">
    <property type="entry name" value="alpha/beta hydrolase"/>
    <property type="match status" value="1"/>
</dbReference>
<evidence type="ECO:0000313" key="4">
    <source>
        <dbReference type="Proteomes" id="UP000663801"/>
    </source>
</evidence>
<dbReference type="PRINTS" id="PR00111">
    <property type="entry name" value="ABHYDROLASE"/>
</dbReference>
<sequence>MPTLEVEPGIRLAYTDQGTGQPLVFVHGFGGSGDSWRRQVAALSDRFRVITVDLRGHGRSTRSSTPAEYGAFVHDLRALFTELDLRDVTLIGWSMGGHIALKYALDIGDPVTRLVLTGSGPRFKPEPGDPLAAAVQGVAALLGGMGGRPGATPAATGEADLLGTLDKLSTLGLPPQIAAGLGTFRGMVAEDLTDRLPTLTVPLAVFTGRRDPVWPPRSSEALVALIPGAELHVFERSGHAAFADEADAWNAALLRFIAAHP</sequence>
<dbReference type="SUPFAM" id="SSF53474">
    <property type="entry name" value="alpha/beta-Hydrolases"/>
    <property type="match status" value="1"/>
</dbReference>
<dbReference type="EMBL" id="JAERWL010000015">
    <property type="protein sequence ID" value="MBM9478096.1"/>
    <property type="molecule type" value="Genomic_DNA"/>
</dbReference>
<protein>
    <submittedName>
        <fullName evidence="3">Alpha/beta hydrolase</fullName>
    </submittedName>
</protein>